<dbReference type="SUPFAM" id="SSF52540">
    <property type="entry name" value="P-loop containing nucleoside triphosphate hydrolases"/>
    <property type="match status" value="1"/>
</dbReference>
<evidence type="ECO:0000256" key="2">
    <source>
        <dbReference type="ARBA" id="ARBA00022840"/>
    </source>
</evidence>
<dbReference type="Gene3D" id="3.40.50.2300">
    <property type="match status" value="1"/>
</dbReference>
<dbReference type="Gene3D" id="3.40.50.300">
    <property type="entry name" value="P-loop containing nucleotide triphosphate hydrolases"/>
    <property type="match status" value="1"/>
</dbReference>
<dbReference type="InterPro" id="IPR050625">
    <property type="entry name" value="ParA/MinD_ATPase"/>
</dbReference>
<evidence type="ECO:0000259" key="4">
    <source>
        <dbReference type="PROSITE" id="PS50110"/>
    </source>
</evidence>
<feature type="modified residue" description="4-aspartylphosphate" evidence="3">
    <location>
        <position position="15"/>
    </location>
</feature>
<evidence type="ECO:0000256" key="1">
    <source>
        <dbReference type="ARBA" id="ARBA00022741"/>
    </source>
</evidence>
<feature type="domain" description="Response regulatory" evidence="4">
    <location>
        <begin position="1"/>
        <end position="135"/>
    </location>
</feature>
<dbReference type="InterPro" id="IPR011006">
    <property type="entry name" value="CheY-like_superfamily"/>
</dbReference>
<accession>A0ABU8Y1T5</accession>
<gene>
    <name evidence="5" type="ORF">U1T56_23570</name>
</gene>
<dbReference type="SUPFAM" id="SSF52172">
    <property type="entry name" value="CheY-like"/>
    <property type="match status" value="1"/>
</dbReference>
<dbReference type="RefSeq" id="WP_418161990.1">
    <property type="nucleotide sequence ID" value="NZ_JBBLZC010000047.1"/>
</dbReference>
<dbReference type="PANTHER" id="PTHR43384">
    <property type="entry name" value="SEPTUM SITE-DETERMINING PROTEIN MIND HOMOLOG, CHLOROPLASTIC-RELATED"/>
    <property type="match status" value="1"/>
</dbReference>
<dbReference type="InterPro" id="IPR027417">
    <property type="entry name" value="P-loop_NTPase"/>
</dbReference>
<dbReference type="InterPro" id="IPR001789">
    <property type="entry name" value="Sig_transdc_resp-reg_receiver"/>
</dbReference>
<name>A0ABU8Y1T5_9PROT</name>
<comment type="caution">
    <text evidence="5">The sequence shown here is derived from an EMBL/GenBank/DDBJ whole genome shotgun (WGS) entry which is preliminary data.</text>
</comment>
<dbReference type="Proteomes" id="UP001375743">
    <property type="component" value="Unassembled WGS sequence"/>
</dbReference>
<keyword evidence="3" id="KW-0597">Phosphoprotein</keyword>
<keyword evidence="1" id="KW-0547">Nucleotide-binding</keyword>
<sequence length="404" mass="44077">MTLLKASEIDVALTDQRQLRAFIGDEPTRKVVDQVVTELMIPNAAVHRGGIRDAIRQLGEQRSPRLLIVDLNEAELPLSAINELAEVCEPGVAVIAIGTRNDVGLFRDLINNGVSDYLVKPITPLLLQKSLLSVLDGTSPTRHTSKLGRLIAVTGARGGVGSTMLAVNLAWTIAHRRRRRVALVDLDLHYGTAALALDLEPSPGMREALEQGERIDSLFVERAMVRQSDTLYVLSGEEALGEPVVPDTAALEALLRDLRNKFHYVIVDVPRQVTSCTHHVLETATNLLLITDLSLAGMRDTLRRTMLMPAVNAACQLSIIANRTGEYREGEISRREFEAGLGRAIDAMIPFDARSVTRAANAGQPVAAGRNKVAAAIQEITDKLAGSGSSRSSIRSWLERLTWR</sequence>
<dbReference type="PANTHER" id="PTHR43384:SF6">
    <property type="entry name" value="SEPTUM SITE-DETERMINING PROTEIN MIND HOMOLOG, CHLOROPLASTIC"/>
    <property type="match status" value="1"/>
</dbReference>
<evidence type="ECO:0000313" key="5">
    <source>
        <dbReference type="EMBL" id="MEK0086147.1"/>
    </source>
</evidence>
<dbReference type="EMBL" id="JBBLZC010000047">
    <property type="protein sequence ID" value="MEK0086147.1"/>
    <property type="molecule type" value="Genomic_DNA"/>
</dbReference>
<keyword evidence="2" id="KW-0067">ATP-binding</keyword>
<organism evidence="5 6">
    <name type="scientific">Benzoatithermus flavus</name>
    <dbReference type="NCBI Taxonomy" id="3108223"/>
    <lineage>
        <taxon>Bacteria</taxon>
        <taxon>Pseudomonadati</taxon>
        <taxon>Pseudomonadota</taxon>
        <taxon>Alphaproteobacteria</taxon>
        <taxon>Geminicoccales</taxon>
        <taxon>Geminicoccaceae</taxon>
        <taxon>Benzoatithermus</taxon>
    </lineage>
</organism>
<dbReference type="PROSITE" id="PS50110">
    <property type="entry name" value="RESPONSE_REGULATORY"/>
    <property type="match status" value="1"/>
</dbReference>
<protein>
    <submittedName>
        <fullName evidence="5">AAA family ATPase</fullName>
    </submittedName>
</protein>
<keyword evidence="6" id="KW-1185">Reference proteome</keyword>
<evidence type="ECO:0000256" key="3">
    <source>
        <dbReference type="PROSITE-ProRule" id="PRU00169"/>
    </source>
</evidence>
<reference evidence="5 6" key="1">
    <citation type="submission" date="2024-01" db="EMBL/GenBank/DDBJ databases">
        <title>Multi-omics insights into the function and evolution of sodium benzoate biodegradation pathways in Benzoatithermus flavus gen. nov., sp. nov. from hot spring.</title>
        <authorList>
            <person name="Hu C.-J."/>
            <person name="Li W.-J."/>
        </authorList>
    </citation>
    <scope>NUCLEOTIDE SEQUENCE [LARGE SCALE GENOMIC DNA]</scope>
    <source>
        <strain evidence="5 6">SYSU G07066</strain>
    </source>
</reference>
<dbReference type="InterPro" id="IPR025669">
    <property type="entry name" value="AAA_dom"/>
</dbReference>
<evidence type="ECO:0000313" key="6">
    <source>
        <dbReference type="Proteomes" id="UP001375743"/>
    </source>
</evidence>
<dbReference type="Pfam" id="PF13614">
    <property type="entry name" value="AAA_31"/>
    <property type="match status" value="1"/>
</dbReference>
<proteinExistence type="predicted"/>